<dbReference type="PANTHER" id="PTHR33736:SF18">
    <property type="entry name" value="F-BOX DOMAIN-CONTAINING PROTEIN"/>
    <property type="match status" value="1"/>
</dbReference>
<protein>
    <recommendedName>
        <fullName evidence="4">F-box protein</fullName>
    </recommendedName>
</protein>
<proteinExistence type="predicted"/>
<evidence type="ECO:0000256" key="1">
    <source>
        <dbReference type="SAM" id="Phobius"/>
    </source>
</evidence>
<keyword evidence="1" id="KW-0812">Transmembrane</keyword>
<reference evidence="2 3" key="1">
    <citation type="submission" date="2024-03" db="EMBL/GenBank/DDBJ databases">
        <authorList>
            <person name="Martinez-Hernandez J."/>
        </authorList>
    </citation>
    <scope>NUCLEOTIDE SEQUENCE [LARGE SCALE GENOMIC DNA]</scope>
</reference>
<evidence type="ECO:0000313" key="2">
    <source>
        <dbReference type="EMBL" id="CAL0332147.1"/>
    </source>
</evidence>
<organism evidence="2 3">
    <name type="scientific">Lupinus luteus</name>
    <name type="common">European yellow lupine</name>
    <dbReference type="NCBI Taxonomy" id="3873"/>
    <lineage>
        <taxon>Eukaryota</taxon>
        <taxon>Viridiplantae</taxon>
        <taxon>Streptophyta</taxon>
        <taxon>Embryophyta</taxon>
        <taxon>Tracheophyta</taxon>
        <taxon>Spermatophyta</taxon>
        <taxon>Magnoliopsida</taxon>
        <taxon>eudicotyledons</taxon>
        <taxon>Gunneridae</taxon>
        <taxon>Pentapetalae</taxon>
        <taxon>rosids</taxon>
        <taxon>fabids</taxon>
        <taxon>Fabales</taxon>
        <taxon>Fabaceae</taxon>
        <taxon>Papilionoideae</taxon>
        <taxon>50 kb inversion clade</taxon>
        <taxon>genistoids sensu lato</taxon>
        <taxon>core genistoids</taxon>
        <taxon>Genisteae</taxon>
        <taxon>Lupinus</taxon>
    </lineage>
</organism>
<evidence type="ECO:0000313" key="3">
    <source>
        <dbReference type="Proteomes" id="UP001497480"/>
    </source>
</evidence>
<gene>
    <name evidence="2" type="ORF">LLUT_LOCUS33207</name>
</gene>
<dbReference type="EMBL" id="CAXHTB010000024">
    <property type="protein sequence ID" value="CAL0332147.1"/>
    <property type="molecule type" value="Genomic_DNA"/>
</dbReference>
<keyword evidence="1" id="KW-0472">Membrane</keyword>
<dbReference type="InterPro" id="IPR036047">
    <property type="entry name" value="F-box-like_dom_sf"/>
</dbReference>
<name>A0AAV1YDN7_LUPLU</name>
<dbReference type="PANTHER" id="PTHR33736">
    <property type="entry name" value="F-BOX PROTEIN-RELATED"/>
    <property type="match status" value="1"/>
</dbReference>
<dbReference type="AlphaFoldDB" id="A0AAV1YDN7"/>
<accession>A0AAV1YDN7</accession>
<comment type="caution">
    <text evidence="2">The sequence shown here is derived from an EMBL/GenBank/DDBJ whole genome shotgun (WGS) entry which is preliminary data.</text>
</comment>
<dbReference type="Proteomes" id="UP001497480">
    <property type="component" value="Unassembled WGS sequence"/>
</dbReference>
<sequence>MAQLHNNTYISSLPQHLFHSHILPRLDAQALFSAAATSSDLHRLCTLNSHLWNSITTATWPSLKDPLAASVISPSFNRHPAMRLTPMAATVTVSELISAVDLYYDGKPFFSKCHVTQTRKGWFLSSSLWIDLLEPNEVVPTHLKFSRNDDVEWLQNLERNLTLSWIMIDPTRKRAVNLSSGSVVSTRWQTLTEELEVVYAVMMEEEVQCSVKVTCCGKVGGEMDVKEVSVTMEDMDGRRVMGKDSMVILQRAMEFGKRKRMDRNEKKESYEKFCRMRKERGDRLLKKHKNFDLVADSMLLAFTVSAFLFWFLRTVPTVKCK</sequence>
<dbReference type="InterPro" id="IPR045283">
    <property type="entry name" value="AT3G44326-like"/>
</dbReference>
<keyword evidence="3" id="KW-1185">Reference proteome</keyword>
<keyword evidence="1" id="KW-1133">Transmembrane helix</keyword>
<dbReference type="Gene3D" id="1.20.1280.50">
    <property type="match status" value="1"/>
</dbReference>
<evidence type="ECO:0008006" key="4">
    <source>
        <dbReference type="Google" id="ProtNLM"/>
    </source>
</evidence>
<dbReference type="SUPFAM" id="SSF81383">
    <property type="entry name" value="F-box domain"/>
    <property type="match status" value="1"/>
</dbReference>
<feature type="transmembrane region" description="Helical" evidence="1">
    <location>
        <begin position="293"/>
        <end position="312"/>
    </location>
</feature>